<accession>A0AAD7SU23</accession>
<name>A0AAD7SU23_9TELE</name>
<proteinExistence type="predicted"/>
<sequence length="102" mass="11330">MAFPWTCDLHTHPFPGLSPAQGGAHLCDNGRQVAERTLKCWFRSSPGDSRALNCAAKETAVSCVSGISRRPSDDRAEISWRGRRPCRVQACRRTQAEPLKCF</sequence>
<evidence type="ECO:0000313" key="1">
    <source>
        <dbReference type="EMBL" id="KAJ8408625.1"/>
    </source>
</evidence>
<gene>
    <name evidence="1" type="ORF">AAFF_G00252600</name>
</gene>
<reference evidence="1" key="1">
    <citation type="journal article" date="2023" name="Science">
        <title>Genome structures resolve the early diversification of teleost fishes.</title>
        <authorList>
            <person name="Parey E."/>
            <person name="Louis A."/>
            <person name="Montfort J."/>
            <person name="Bouchez O."/>
            <person name="Roques C."/>
            <person name="Iampietro C."/>
            <person name="Lluch J."/>
            <person name="Castinel A."/>
            <person name="Donnadieu C."/>
            <person name="Desvignes T."/>
            <person name="Floi Bucao C."/>
            <person name="Jouanno E."/>
            <person name="Wen M."/>
            <person name="Mejri S."/>
            <person name="Dirks R."/>
            <person name="Jansen H."/>
            <person name="Henkel C."/>
            <person name="Chen W.J."/>
            <person name="Zahm M."/>
            <person name="Cabau C."/>
            <person name="Klopp C."/>
            <person name="Thompson A.W."/>
            <person name="Robinson-Rechavi M."/>
            <person name="Braasch I."/>
            <person name="Lecointre G."/>
            <person name="Bobe J."/>
            <person name="Postlethwait J.H."/>
            <person name="Berthelot C."/>
            <person name="Roest Crollius H."/>
            <person name="Guiguen Y."/>
        </authorList>
    </citation>
    <scope>NUCLEOTIDE SEQUENCE</scope>
    <source>
        <strain evidence="1">NC1722</strain>
    </source>
</reference>
<organism evidence="1 2">
    <name type="scientific">Aldrovandia affinis</name>
    <dbReference type="NCBI Taxonomy" id="143900"/>
    <lineage>
        <taxon>Eukaryota</taxon>
        <taxon>Metazoa</taxon>
        <taxon>Chordata</taxon>
        <taxon>Craniata</taxon>
        <taxon>Vertebrata</taxon>
        <taxon>Euteleostomi</taxon>
        <taxon>Actinopterygii</taxon>
        <taxon>Neopterygii</taxon>
        <taxon>Teleostei</taxon>
        <taxon>Notacanthiformes</taxon>
        <taxon>Halosauridae</taxon>
        <taxon>Aldrovandia</taxon>
    </lineage>
</organism>
<keyword evidence="2" id="KW-1185">Reference proteome</keyword>
<comment type="caution">
    <text evidence="1">The sequence shown here is derived from an EMBL/GenBank/DDBJ whole genome shotgun (WGS) entry which is preliminary data.</text>
</comment>
<protein>
    <submittedName>
        <fullName evidence="1">Uncharacterized protein</fullName>
    </submittedName>
</protein>
<dbReference type="EMBL" id="JAINUG010000034">
    <property type="protein sequence ID" value="KAJ8408625.1"/>
    <property type="molecule type" value="Genomic_DNA"/>
</dbReference>
<evidence type="ECO:0000313" key="2">
    <source>
        <dbReference type="Proteomes" id="UP001221898"/>
    </source>
</evidence>
<dbReference type="AlphaFoldDB" id="A0AAD7SU23"/>
<dbReference type="Proteomes" id="UP001221898">
    <property type="component" value="Unassembled WGS sequence"/>
</dbReference>